<dbReference type="Proteomes" id="UP000885753">
    <property type="component" value="Unassembled WGS sequence"/>
</dbReference>
<comment type="caution">
    <text evidence="2">The sequence shown here is derived from an EMBL/GenBank/DDBJ whole genome shotgun (WGS) entry which is preliminary data.</text>
</comment>
<protein>
    <recommendedName>
        <fullName evidence="3">CarboxypepD_reg-like domain-containing protein</fullName>
    </recommendedName>
</protein>
<proteinExistence type="predicted"/>
<evidence type="ECO:0008006" key="3">
    <source>
        <dbReference type="Google" id="ProtNLM"/>
    </source>
</evidence>
<name>A0A7C2RQE0_9FLAO</name>
<organism evidence="2">
    <name type="scientific">Salinimicrobium catena</name>
    <dbReference type="NCBI Taxonomy" id="390640"/>
    <lineage>
        <taxon>Bacteria</taxon>
        <taxon>Pseudomonadati</taxon>
        <taxon>Bacteroidota</taxon>
        <taxon>Flavobacteriia</taxon>
        <taxon>Flavobacteriales</taxon>
        <taxon>Flavobacteriaceae</taxon>
        <taxon>Salinimicrobium</taxon>
    </lineage>
</organism>
<dbReference type="EMBL" id="DSEE01000375">
    <property type="protein sequence ID" value="HER40575.1"/>
    <property type="molecule type" value="Genomic_DNA"/>
</dbReference>
<feature type="compositionally biased region" description="Polar residues" evidence="1">
    <location>
        <begin position="271"/>
        <end position="293"/>
    </location>
</feature>
<dbReference type="AlphaFoldDB" id="A0A7C2RQE0"/>
<reference evidence="2" key="1">
    <citation type="journal article" date="2020" name="mSystems">
        <title>Genome- and Community-Level Interaction Insights into Carbon Utilization and Element Cycling Functions of Hydrothermarchaeota in Hydrothermal Sediment.</title>
        <authorList>
            <person name="Zhou Z."/>
            <person name="Liu Y."/>
            <person name="Xu W."/>
            <person name="Pan J."/>
            <person name="Luo Z.H."/>
            <person name="Li M."/>
        </authorList>
    </citation>
    <scope>NUCLEOTIDE SEQUENCE [LARGE SCALE GENOMIC DNA]</scope>
    <source>
        <strain evidence="2">SpSt-1235</strain>
    </source>
</reference>
<feature type="region of interest" description="Disordered" evidence="1">
    <location>
        <begin position="259"/>
        <end position="293"/>
    </location>
</feature>
<gene>
    <name evidence="2" type="ORF">ENO10_05080</name>
</gene>
<evidence type="ECO:0000256" key="1">
    <source>
        <dbReference type="SAM" id="MobiDB-lite"/>
    </source>
</evidence>
<accession>A0A7C2RQE0</accession>
<evidence type="ECO:0000313" key="2">
    <source>
        <dbReference type="EMBL" id="HER40575.1"/>
    </source>
</evidence>
<sequence length="293" mass="33281">MKKPFFILFILASLTTTSQEQGLLKGQIIADSLEASLINIINLQREIGTTNTSSGSFEIEAEVGDTLLFSSVQYEIQEIFISDRILEKGYLEVSLVPMMNELEEVNISNISLSGNLSSDLSNIETFDQASVGFPLSSVSRKTSVERRIYGASSSPLMLIINMLNGRLKRLKRAKKNMEYESFIDLGVDIFPKEFYDDYLQIPEDKIRLFVYYCGEDSRFEKLLIKREALPLIELYLEKAAEFWEMHNIEVERNPLFTLPPGPDEVRETTEDSLQAIGNSKGHLQNQPVQDSEL</sequence>